<evidence type="ECO:0000256" key="9">
    <source>
        <dbReference type="ARBA" id="ARBA00023242"/>
    </source>
</evidence>
<keyword evidence="9 12" id="KW-0539">Nucleus</keyword>
<name>A0A177A839_9PEZI</name>
<evidence type="ECO:0000313" key="15">
    <source>
        <dbReference type="EMBL" id="OAF58325.1"/>
    </source>
</evidence>
<evidence type="ECO:0000256" key="6">
    <source>
        <dbReference type="ARBA" id="ARBA00022771"/>
    </source>
</evidence>
<dbReference type="Pfam" id="PF14608">
    <property type="entry name" value="zf-CCCH_2"/>
    <property type="match status" value="3"/>
</dbReference>
<comment type="similarity">
    <text evidence="2 12">Belongs to the CPSF4/YTH1 family.</text>
</comment>
<dbReference type="Gene3D" id="4.10.1000.10">
    <property type="entry name" value="Zinc finger, CCCH-type"/>
    <property type="match status" value="1"/>
</dbReference>
<evidence type="ECO:0000256" key="8">
    <source>
        <dbReference type="ARBA" id="ARBA00022884"/>
    </source>
</evidence>
<dbReference type="Pfam" id="PF00642">
    <property type="entry name" value="zf-CCCH"/>
    <property type="match status" value="2"/>
</dbReference>
<dbReference type="GeneID" id="36289552"/>
<dbReference type="Proteomes" id="UP000077154">
    <property type="component" value="Unassembled WGS sequence"/>
</dbReference>
<proteinExistence type="inferred from homology"/>
<feature type="domain" description="C3H1-type" evidence="14">
    <location>
        <begin position="95"/>
        <end position="123"/>
    </location>
</feature>
<sequence>MAAAAPSPDLATPPTAPYTFAFSPFLLRTYRFGVDLSRPPCKAYVAGHCPLGASCPDRHIAAPTGSNYNNLVCKHWLRGLCKKGEHCEFLHEYNLRRMPECSFFARNGYCSNGEECLYLHVDPESRLPACGWYERGFCPLGPRCARRHMRRELCRFYLAGFCPEGKKCTEGAHARWKADGDLEELKVRVVRDPAEVEEEIRIKREEAEREEERDRERFGGGRGGRGGRWMGRGGGGFGGDARRQRGRGHMH</sequence>
<evidence type="ECO:0000256" key="13">
    <source>
        <dbReference type="SAM" id="MobiDB-lite"/>
    </source>
</evidence>
<keyword evidence="5 12" id="KW-0677">Repeat</keyword>
<feature type="compositionally biased region" description="Gly residues" evidence="13">
    <location>
        <begin position="220"/>
        <end position="239"/>
    </location>
</feature>
<feature type="zinc finger region" description="C3H1-type" evidence="11">
    <location>
        <begin position="35"/>
        <end position="62"/>
    </location>
</feature>
<keyword evidence="8 12" id="KW-0694">RNA-binding</keyword>
<evidence type="ECO:0000256" key="10">
    <source>
        <dbReference type="ARBA" id="ARBA00024826"/>
    </source>
</evidence>
<dbReference type="GO" id="GO:0031124">
    <property type="term" value="P:mRNA 3'-end processing"/>
    <property type="evidence" value="ECO:0007669"/>
    <property type="project" value="UniProtKB-UniRule"/>
</dbReference>
<evidence type="ECO:0000256" key="11">
    <source>
        <dbReference type="PROSITE-ProRule" id="PRU00723"/>
    </source>
</evidence>
<keyword evidence="4 11" id="KW-0479">Metal-binding</keyword>
<dbReference type="PANTHER" id="PTHR23102:SF24">
    <property type="entry name" value="CLEAVAGE AND POLYADENYLATION SPECIFICITY FACTOR SUBUNIT 4"/>
    <property type="match status" value="1"/>
</dbReference>
<dbReference type="GO" id="GO:0005634">
    <property type="term" value="C:nucleus"/>
    <property type="evidence" value="ECO:0007669"/>
    <property type="project" value="UniProtKB-SubCell"/>
</dbReference>
<dbReference type="PROSITE" id="PS50103">
    <property type="entry name" value="ZF_C3H1"/>
    <property type="match status" value="5"/>
</dbReference>
<dbReference type="GO" id="GO:0003723">
    <property type="term" value="F:RNA binding"/>
    <property type="evidence" value="ECO:0007669"/>
    <property type="project" value="UniProtKB-UniRule"/>
</dbReference>
<protein>
    <recommendedName>
        <fullName evidence="12">mRNA 3'-end-processing protein</fullName>
    </recommendedName>
</protein>
<dbReference type="eggNOG" id="KOG1040">
    <property type="taxonomic scope" value="Eukaryota"/>
</dbReference>
<dbReference type="PANTHER" id="PTHR23102">
    <property type="entry name" value="CLEAVAGE AND POLYADENYLATION SPECIFICITY FACTOR SUBUNIT 4-RELATED"/>
    <property type="match status" value="1"/>
</dbReference>
<dbReference type="OrthoDB" id="1914176at2759"/>
<feature type="zinc finger region" description="C3H1-type" evidence="11">
    <location>
        <begin position="124"/>
        <end position="148"/>
    </location>
</feature>
<dbReference type="SMART" id="SM00356">
    <property type="entry name" value="ZnF_C3H1"/>
    <property type="match status" value="5"/>
</dbReference>
<dbReference type="Gene3D" id="3.30.1370.210">
    <property type="match status" value="1"/>
</dbReference>
<feature type="zinc finger region" description="C3H1-type" evidence="11">
    <location>
        <begin position="95"/>
        <end position="123"/>
    </location>
</feature>
<evidence type="ECO:0000256" key="12">
    <source>
        <dbReference type="RuleBase" id="RU369008"/>
    </source>
</evidence>
<comment type="subcellular location">
    <subcellularLocation>
        <location evidence="1 12">Nucleus</location>
    </subcellularLocation>
</comment>
<dbReference type="EMBL" id="KV441397">
    <property type="protein sequence ID" value="OAF58325.1"/>
    <property type="molecule type" value="Genomic_DNA"/>
</dbReference>
<dbReference type="InterPro" id="IPR045348">
    <property type="entry name" value="CPSF4/Yth1"/>
</dbReference>
<dbReference type="RefSeq" id="XP_024323610.1">
    <property type="nucleotide sequence ID" value="XM_024470093.1"/>
</dbReference>
<comment type="function">
    <text evidence="10 12">Component of the cleavage factor I (CF I) involved in pre-mRNA 3'-end processing.</text>
</comment>
<dbReference type="FunFam" id="4.10.1000.10:FF:000012">
    <property type="entry name" value="cleavage and polyadenylation specificity factor subunit 4"/>
    <property type="match status" value="1"/>
</dbReference>
<feature type="domain" description="C3H1-type" evidence="14">
    <location>
        <begin position="67"/>
        <end position="94"/>
    </location>
</feature>
<feature type="domain" description="C3H1-type" evidence="14">
    <location>
        <begin position="149"/>
        <end position="176"/>
    </location>
</feature>
<evidence type="ECO:0000259" key="14">
    <source>
        <dbReference type="PROSITE" id="PS50103"/>
    </source>
</evidence>
<evidence type="ECO:0000256" key="5">
    <source>
        <dbReference type="ARBA" id="ARBA00022737"/>
    </source>
</evidence>
<feature type="domain" description="C3H1-type" evidence="14">
    <location>
        <begin position="35"/>
        <end position="62"/>
    </location>
</feature>
<organism evidence="15">
    <name type="scientific">Pseudogymnoascus destructans</name>
    <dbReference type="NCBI Taxonomy" id="655981"/>
    <lineage>
        <taxon>Eukaryota</taxon>
        <taxon>Fungi</taxon>
        <taxon>Dikarya</taxon>
        <taxon>Ascomycota</taxon>
        <taxon>Pezizomycotina</taxon>
        <taxon>Leotiomycetes</taxon>
        <taxon>Thelebolales</taxon>
        <taxon>Thelebolaceae</taxon>
        <taxon>Pseudogymnoascus</taxon>
    </lineage>
</organism>
<evidence type="ECO:0000256" key="4">
    <source>
        <dbReference type="ARBA" id="ARBA00022723"/>
    </source>
</evidence>
<dbReference type="InterPro" id="IPR036855">
    <property type="entry name" value="Znf_CCCH_sf"/>
</dbReference>
<evidence type="ECO:0000256" key="2">
    <source>
        <dbReference type="ARBA" id="ARBA00008907"/>
    </source>
</evidence>
<feature type="domain" description="C3H1-type" evidence="14">
    <location>
        <begin position="124"/>
        <end position="148"/>
    </location>
</feature>
<feature type="region of interest" description="Disordered" evidence="13">
    <location>
        <begin position="206"/>
        <end position="251"/>
    </location>
</feature>
<reference evidence="15" key="1">
    <citation type="submission" date="2016-03" db="EMBL/GenBank/DDBJ databases">
        <title>Updated assembly of Pseudogymnoascus destructans, the fungus causing white-nose syndrome of bats.</title>
        <authorList>
            <person name="Palmer J.M."/>
            <person name="Drees K.P."/>
            <person name="Foster J.T."/>
            <person name="Lindner D.L."/>
        </authorList>
    </citation>
    <scope>NUCLEOTIDE SEQUENCE [LARGE SCALE GENOMIC DNA]</scope>
    <source>
        <strain evidence="15">20631-21</strain>
    </source>
</reference>
<feature type="zinc finger region" description="C3H1-type" evidence="11">
    <location>
        <begin position="67"/>
        <end position="94"/>
    </location>
</feature>
<keyword evidence="3 12" id="KW-0507">mRNA processing</keyword>
<gene>
    <name evidence="15" type="primary">YTH1</name>
    <name evidence="15" type="ORF">VC83_06493</name>
</gene>
<accession>A0A177A839</accession>
<dbReference type="SUPFAM" id="SSF90229">
    <property type="entry name" value="CCCH zinc finger"/>
    <property type="match status" value="2"/>
</dbReference>
<keyword evidence="7 11" id="KW-0862">Zinc</keyword>
<keyword evidence="6 11" id="KW-0863">Zinc-finger</keyword>
<dbReference type="GO" id="GO:0008270">
    <property type="term" value="F:zinc ion binding"/>
    <property type="evidence" value="ECO:0007669"/>
    <property type="project" value="UniProtKB-KW"/>
</dbReference>
<evidence type="ECO:0000256" key="7">
    <source>
        <dbReference type="ARBA" id="ARBA00022833"/>
    </source>
</evidence>
<dbReference type="InterPro" id="IPR000571">
    <property type="entry name" value="Znf_CCCH"/>
</dbReference>
<feature type="zinc finger region" description="C3H1-type" evidence="11">
    <location>
        <begin position="149"/>
        <end position="176"/>
    </location>
</feature>
<evidence type="ECO:0000256" key="3">
    <source>
        <dbReference type="ARBA" id="ARBA00022664"/>
    </source>
</evidence>
<evidence type="ECO:0000256" key="1">
    <source>
        <dbReference type="ARBA" id="ARBA00004123"/>
    </source>
</evidence>
<dbReference type="VEuPathDB" id="FungiDB:GMDG_04338"/>
<feature type="compositionally biased region" description="Basic and acidic residues" evidence="13">
    <location>
        <begin position="206"/>
        <end position="219"/>
    </location>
</feature>
<dbReference type="AlphaFoldDB" id="A0A177A839"/>